<keyword evidence="3" id="KW-1133">Transmembrane helix</keyword>
<feature type="compositionally biased region" description="Basic and acidic residues" evidence="2">
    <location>
        <begin position="1106"/>
        <end position="1141"/>
    </location>
</feature>
<feature type="region of interest" description="Disordered" evidence="2">
    <location>
        <begin position="1065"/>
        <end position="1141"/>
    </location>
</feature>
<dbReference type="PANTHER" id="PTHR31398">
    <property type="entry name" value="MEIOTIC NUCLEAR DIVISION PROTEIN 1 HOMOLOG"/>
    <property type="match status" value="1"/>
</dbReference>
<evidence type="ECO:0000313" key="4">
    <source>
        <dbReference type="EMBL" id="EAR86309.2"/>
    </source>
</evidence>
<dbReference type="GO" id="GO:0005634">
    <property type="term" value="C:nucleus"/>
    <property type="evidence" value="ECO:0007669"/>
    <property type="project" value="TreeGrafter"/>
</dbReference>
<name>Q22M07_TETTS</name>
<feature type="compositionally biased region" description="Basic and acidic residues" evidence="2">
    <location>
        <begin position="1065"/>
        <end position="1083"/>
    </location>
</feature>
<dbReference type="HOGENOM" id="CLU_290456_0_0_1"/>
<keyword evidence="1" id="KW-0175">Coiled coil</keyword>
<keyword evidence="5" id="KW-1185">Reference proteome</keyword>
<evidence type="ECO:0000256" key="2">
    <source>
        <dbReference type="SAM" id="MobiDB-lite"/>
    </source>
</evidence>
<protein>
    <submittedName>
        <fullName evidence="4">Transmembrane protein, putative</fullName>
    </submittedName>
</protein>
<feature type="region of interest" description="Disordered" evidence="2">
    <location>
        <begin position="797"/>
        <end position="822"/>
    </location>
</feature>
<gene>
    <name evidence="4" type="ORF">TTHERM_00039120</name>
</gene>
<feature type="compositionally biased region" description="Low complexity" evidence="2">
    <location>
        <begin position="806"/>
        <end position="822"/>
    </location>
</feature>
<dbReference type="RefSeq" id="XP_977213.2">
    <property type="nucleotide sequence ID" value="XM_972120.3"/>
</dbReference>
<feature type="coiled-coil region" evidence="1">
    <location>
        <begin position="1401"/>
        <end position="1428"/>
    </location>
</feature>
<proteinExistence type="predicted"/>
<keyword evidence="3" id="KW-0472">Membrane</keyword>
<feature type="transmembrane region" description="Helical" evidence="3">
    <location>
        <begin position="32"/>
        <end position="53"/>
    </location>
</feature>
<dbReference type="GeneID" id="7841426"/>
<dbReference type="Proteomes" id="UP000009168">
    <property type="component" value="Unassembled WGS sequence"/>
</dbReference>
<accession>Q22M07</accession>
<evidence type="ECO:0000256" key="3">
    <source>
        <dbReference type="SAM" id="Phobius"/>
    </source>
</evidence>
<organism evidence="4 5">
    <name type="scientific">Tetrahymena thermophila (strain SB210)</name>
    <dbReference type="NCBI Taxonomy" id="312017"/>
    <lineage>
        <taxon>Eukaryota</taxon>
        <taxon>Sar</taxon>
        <taxon>Alveolata</taxon>
        <taxon>Ciliophora</taxon>
        <taxon>Intramacronucleata</taxon>
        <taxon>Oligohymenophorea</taxon>
        <taxon>Hymenostomatida</taxon>
        <taxon>Tetrahymenina</taxon>
        <taxon>Tetrahymenidae</taxon>
        <taxon>Tetrahymena</taxon>
    </lineage>
</organism>
<dbReference type="EMBL" id="GG662720">
    <property type="protein sequence ID" value="EAR86309.2"/>
    <property type="molecule type" value="Genomic_DNA"/>
</dbReference>
<feature type="region of interest" description="Disordered" evidence="2">
    <location>
        <begin position="1535"/>
        <end position="1572"/>
    </location>
</feature>
<feature type="compositionally biased region" description="Polar residues" evidence="2">
    <location>
        <begin position="388"/>
        <end position="401"/>
    </location>
</feature>
<feature type="region of interest" description="Disordered" evidence="2">
    <location>
        <begin position="388"/>
        <end position="409"/>
    </location>
</feature>
<keyword evidence="3 4" id="KW-0812">Transmembrane</keyword>
<feature type="compositionally biased region" description="Low complexity" evidence="2">
    <location>
        <begin position="1546"/>
        <end position="1561"/>
    </location>
</feature>
<dbReference type="PANTHER" id="PTHR31398:SF0">
    <property type="entry name" value="MEIOTIC NUCLEAR DIVISION PROTEIN 1 HOMOLOG"/>
    <property type="match status" value="1"/>
</dbReference>
<dbReference type="InParanoid" id="Q22M07"/>
<feature type="compositionally biased region" description="Polar residues" evidence="2">
    <location>
        <begin position="1096"/>
        <end position="1105"/>
    </location>
</feature>
<sequence length="1847" mass="217458">MIKQIQRVLKQIDIYGQSIQLSFHKKNSYNTVFGGCISFIVLISFLVGCWFFGKELFLKKNPQVIMQERSVDNPKRIDVKPDNLIIMMGIANNNAQYIYDPTIFSVNAVQLTQVLIQDPHTGKQTVQLVNNTKTIKQCSMSDVKIPDLVSYFQNLNYTAMYCFDTQKDQVFFEGDFNQKAFSQLNIYFQKCQNSTSSQIICKSQEEIDKTLLLTKLSIFMSDHVIDPLNFENPVSNRAISLYSVASSQFPQETDLFLTNYYIDTDGGVFYQQLQQQQTFIFASQITTPLFGDPTILMKLNIRLQKFQENYMKRTYLKLADVVAQIGGLFKILILLGALITNPISKLYYFKAIIDEIYQFHSTKQNVKLIPKKQQVSIQVSELDLNQQKSPLNKQKQDSTNLQKDKDQENYKKQVKMEAPQAILMQNTIQTQSFELNPSQNYHQLEKKKTQIYSNQNIITQLLMRVKYYFQNTHNIIKYRFINYFFHAYLPQCGWKTQDRNLLNKGIIKIQENFDILYIFNKLLEIDKMKSILFNSDQLNLFEYMPKPTINDESVLEEINLIQNSHVVCAANNPQDEICSKSQNNIQKQTNKKKQKLKQLRHKDETQMAKDAYEGLNNILNKKKLSKVDENLIRIIDPEFLQQIQQQKQSNLQDENETSIMSSIFRPHLIIQSPLNNLKKEIDYQYPSSGKNQSKFFQKNYQQDQQTSFFDQSPFQQQSENKNDYLEKSSNLGDSQYFVNLNEANVQAIKNNDTKKFIPSKCSNNQASQSPQIIQFTQKVYLRRVLVNEDLEDNMKRYSSVQPSRTNNYQQSQNQEQQSNQSYNIDDMEVVITKIKRQEIKIKEPWCKVPSQKLNCGKSHNDQPEYTHVSAQKWLENRIKKRNQERALLKALQLQKEQEEQFKDCIYQAQFNDDINNKQGNQQNKNLINSSSSQLRQEKVLWKKRMIYELHDINRFMDEYNQEKRQERAFQKRQKFIGDLDFDDRDQKKLEHHKEQRDRLNQLHKRLYGHESLERVLAKGLIKELLQDFINHQINIGIKEKDEITETLTINSKQINAIKQRHNSIEQKLQKDSKPVSVNRKIEQNELPQKKAKSKSYHSTYIAKNSPDTKTHQNKQEKTDEVGNKNRLEKYGDEKEQENKNNFKTRSDVHFHNIDKINKQINYRMIKNDNQQYIYTFAESQAIRDQQSDQIIQQNKQRQSLIEEQVSSQYFKKNEQEEAVSKQKYNSCNTRSFRASDHVSGSQLNGSQDDIFMSILNKSLVYLDKDEKNIKNLKQNLQSLKKGQSIIIQESDIQENEIAPRESLNILGDQELGKDYFKYLRKNNEQQQQKQEEEIKLKLKDNPSFTKILAMKKIENISKLQNFYDDYINHIQKKILNNNEKVQKLYVQKPEYKSLSVLPNMQRKAEMEEEEKLRKLREEEEKKRAKKTRVFKKFQSQNDLSEVTTTMNAKTIKIKEQEDKQAQTFKQAYQKNNEQNGEEGFSQIYDKILSMNLKKKQILQENGNYHENTIKFQILNTAINGNTQRGLTPIKNLQQAGISTSTRQQHDQQQQKQEQQNTEQNNISLRQKRDNSPLTQNLKFINQNNNDLNCLKEQQKFVLQLQNKQDDKKFNNFIQNDIQTKTNRLLQNNSHLIKQNTSDLQNSNQKIDKMEGLTNEIVKNNKFKINIQQQECYKPTNQQEMNSPLVKRVKEEKISNNINKIDQNQYYTPQKVMKDLENPQKDQISMSNRNTTAESPDIKLKYKQTQSIHSAQGQRKSDSVGRFRSFQNLRNVSISNLQGFEKVNQQSSISFKTNGFSNASLIEKVINLNKQCISESQNVNKINKHILMRQKRNLRTFTKLDNMVNNII</sequence>
<dbReference type="KEGG" id="tet:TTHERM_00039120"/>
<reference evidence="5" key="1">
    <citation type="journal article" date="2006" name="PLoS Biol.">
        <title>Macronuclear genome sequence of the ciliate Tetrahymena thermophila, a model eukaryote.</title>
        <authorList>
            <person name="Eisen J.A."/>
            <person name="Coyne R.S."/>
            <person name="Wu M."/>
            <person name="Wu D."/>
            <person name="Thiagarajan M."/>
            <person name="Wortman J.R."/>
            <person name="Badger J.H."/>
            <person name="Ren Q."/>
            <person name="Amedeo P."/>
            <person name="Jones K.M."/>
            <person name="Tallon L.J."/>
            <person name="Delcher A.L."/>
            <person name="Salzberg S.L."/>
            <person name="Silva J.C."/>
            <person name="Haas B.J."/>
            <person name="Majoros W.H."/>
            <person name="Farzad M."/>
            <person name="Carlton J.M."/>
            <person name="Smith R.K. Jr."/>
            <person name="Garg J."/>
            <person name="Pearlman R.E."/>
            <person name="Karrer K.M."/>
            <person name="Sun L."/>
            <person name="Manning G."/>
            <person name="Elde N.C."/>
            <person name="Turkewitz A.P."/>
            <person name="Asai D.J."/>
            <person name="Wilkes D.E."/>
            <person name="Wang Y."/>
            <person name="Cai H."/>
            <person name="Collins K."/>
            <person name="Stewart B.A."/>
            <person name="Lee S.R."/>
            <person name="Wilamowska K."/>
            <person name="Weinberg Z."/>
            <person name="Ruzzo W.L."/>
            <person name="Wloga D."/>
            <person name="Gaertig J."/>
            <person name="Frankel J."/>
            <person name="Tsao C.-C."/>
            <person name="Gorovsky M.A."/>
            <person name="Keeling P.J."/>
            <person name="Waller R.F."/>
            <person name="Patron N.J."/>
            <person name="Cherry J.M."/>
            <person name="Stover N.A."/>
            <person name="Krieger C.J."/>
            <person name="del Toro C."/>
            <person name="Ryder H.F."/>
            <person name="Williamson S.C."/>
            <person name="Barbeau R.A."/>
            <person name="Hamilton E.P."/>
            <person name="Orias E."/>
        </authorList>
    </citation>
    <scope>NUCLEOTIDE SEQUENCE [LARGE SCALE GENOMIC DNA]</scope>
    <source>
        <strain evidence="5">SB210</strain>
    </source>
</reference>
<evidence type="ECO:0000256" key="1">
    <source>
        <dbReference type="SAM" id="Coils"/>
    </source>
</evidence>
<evidence type="ECO:0000313" key="5">
    <source>
        <dbReference type="Proteomes" id="UP000009168"/>
    </source>
</evidence>
<dbReference type="GO" id="GO:0007131">
    <property type="term" value="P:reciprocal meiotic recombination"/>
    <property type="evidence" value="ECO:0007669"/>
    <property type="project" value="TreeGrafter"/>
</dbReference>